<organism evidence="11 12">
    <name type="scientific">Mola mola</name>
    <name type="common">Ocean sunfish</name>
    <name type="synonym">Tetraodon mola</name>
    <dbReference type="NCBI Taxonomy" id="94237"/>
    <lineage>
        <taxon>Eukaryota</taxon>
        <taxon>Metazoa</taxon>
        <taxon>Chordata</taxon>
        <taxon>Craniata</taxon>
        <taxon>Vertebrata</taxon>
        <taxon>Euteleostomi</taxon>
        <taxon>Actinopterygii</taxon>
        <taxon>Neopterygii</taxon>
        <taxon>Teleostei</taxon>
        <taxon>Neoteleostei</taxon>
        <taxon>Acanthomorphata</taxon>
        <taxon>Eupercaria</taxon>
        <taxon>Tetraodontiformes</taxon>
        <taxon>Molidae</taxon>
        <taxon>Mola</taxon>
    </lineage>
</organism>
<dbReference type="GO" id="GO:0005886">
    <property type="term" value="C:plasma membrane"/>
    <property type="evidence" value="ECO:0007669"/>
    <property type="project" value="TreeGrafter"/>
</dbReference>
<evidence type="ECO:0000256" key="5">
    <source>
        <dbReference type="ARBA" id="ARBA00022842"/>
    </source>
</evidence>
<evidence type="ECO:0000256" key="8">
    <source>
        <dbReference type="ARBA" id="ARBA00023136"/>
    </source>
</evidence>
<dbReference type="OMA" id="SERWFFF"/>
<feature type="transmembrane region" description="Helical" evidence="9">
    <location>
        <begin position="361"/>
        <end position="380"/>
    </location>
</feature>
<feature type="transmembrane region" description="Helical" evidence="9">
    <location>
        <begin position="195"/>
        <end position="220"/>
    </location>
</feature>
<comment type="similarity">
    <text evidence="2 9">Belongs to the SLC41A transporter family.</text>
</comment>
<dbReference type="Pfam" id="PF01769">
    <property type="entry name" value="MgtE"/>
    <property type="match status" value="2"/>
</dbReference>
<dbReference type="SUPFAM" id="SSF161093">
    <property type="entry name" value="MgtE membrane domain-like"/>
    <property type="match status" value="2"/>
</dbReference>
<evidence type="ECO:0000256" key="9">
    <source>
        <dbReference type="RuleBase" id="RU369007"/>
    </source>
</evidence>
<keyword evidence="6 9" id="KW-1133">Transmembrane helix</keyword>
<comment type="function">
    <text evidence="9">Acts as a magnesium transporter.</text>
</comment>
<evidence type="ECO:0000313" key="11">
    <source>
        <dbReference type="Ensembl" id="ENSMMOP00000013171.1"/>
    </source>
</evidence>
<proteinExistence type="inferred from homology"/>
<feature type="transmembrane region" description="Helical" evidence="9">
    <location>
        <begin position="323"/>
        <end position="341"/>
    </location>
</feature>
<reference evidence="11" key="1">
    <citation type="submission" date="2025-08" db="UniProtKB">
        <authorList>
            <consortium name="Ensembl"/>
        </authorList>
    </citation>
    <scope>IDENTIFICATION</scope>
</reference>
<sequence>MAVTHLALELCFQGKKLRGFSCKLTRSAHGFLLESSWIIGLQVPMPYLLSGMGMVAAGIVMDIVQHWEVFKEISEVFISVPALVGLKGNLEMTLASRLSTEVRQMDEAQQQWRMVSCNVALIQMKHCPGHSCVLPGSSCSSRSWGLTRGDVDVSQAAVLCASSVTTAFIAALSLGLVMVAVVIGSMGVVINPDNVATPIAASLGDLIALSLLAGVSSLFFSFRDMWYLPPAVCGCFLLLLPAWVVILKSAGILIGGLILDRTVSNPNYEGMAVFAPVINGAGGNLVLHYWRVPGVLPRKINGNCPGPCAVFCSGDMNSKSARVLVILVVPGHLLFLNPIHLLHGGHTAMTPNFIVCHLSAAFLQVVILHCVASVMVQWLWRRGLNPDNISTPYLTALGDLLGTGFSALSFRLALMVNSAGTGI</sequence>
<keyword evidence="7 9" id="KW-0406">Ion transport</keyword>
<dbReference type="GO" id="GO:0030001">
    <property type="term" value="P:metal ion transport"/>
    <property type="evidence" value="ECO:0007669"/>
    <property type="project" value="UniProtKB-UniRule"/>
</dbReference>
<dbReference type="AlphaFoldDB" id="A0A3Q3W957"/>
<dbReference type="Proteomes" id="UP000261620">
    <property type="component" value="Unplaced"/>
</dbReference>
<dbReference type="InterPro" id="IPR045349">
    <property type="entry name" value="SLC41A1-3"/>
</dbReference>
<accession>A0A3Q3W957</accession>
<comment type="subcellular location">
    <subcellularLocation>
        <location evidence="1 9">Membrane</location>
        <topology evidence="1 9">Multi-pass membrane protein</topology>
    </subcellularLocation>
</comment>
<evidence type="ECO:0000313" key="12">
    <source>
        <dbReference type="Proteomes" id="UP000261620"/>
    </source>
</evidence>
<feature type="transmembrane region" description="Helical" evidence="9">
    <location>
        <begin position="392"/>
        <end position="414"/>
    </location>
</feature>
<feature type="transmembrane region" description="Helical" evidence="9">
    <location>
        <begin position="45"/>
        <end position="64"/>
    </location>
</feature>
<dbReference type="PANTHER" id="PTHR16228:SF22">
    <property type="entry name" value="SOLUTE CARRIER FAMILY 41 MEMBER 3"/>
    <property type="match status" value="1"/>
</dbReference>
<dbReference type="GO" id="GO:0022890">
    <property type="term" value="F:inorganic cation transmembrane transporter activity"/>
    <property type="evidence" value="ECO:0007669"/>
    <property type="project" value="UniProtKB-UniRule"/>
</dbReference>
<protein>
    <recommendedName>
        <fullName evidence="9">Solute carrier family 41 member</fullName>
    </recommendedName>
</protein>
<keyword evidence="4 9" id="KW-0812">Transmembrane</keyword>
<evidence type="ECO:0000256" key="3">
    <source>
        <dbReference type="ARBA" id="ARBA00022448"/>
    </source>
</evidence>
<keyword evidence="12" id="KW-1185">Reference proteome</keyword>
<evidence type="ECO:0000259" key="10">
    <source>
        <dbReference type="Pfam" id="PF01769"/>
    </source>
</evidence>
<dbReference type="GO" id="GO:0008324">
    <property type="term" value="F:monoatomic cation transmembrane transporter activity"/>
    <property type="evidence" value="ECO:0007669"/>
    <property type="project" value="UniProtKB-UniRule"/>
</dbReference>
<dbReference type="FunFam" id="1.10.357.20:FF:000001">
    <property type="entry name" value="Solute carrier family 41 member 2"/>
    <property type="match status" value="1"/>
</dbReference>
<dbReference type="InterPro" id="IPR036739">
    <property type="entry name" value="SLC41_membr_dom_sf"/>
</dbReference>
<dbReference type="PANTHER" id="PTHR16228">
    <property type="entry name" value="DIVALENT CATION TRANSPORTER SOLUTE CARRIER FAMILY 41"/>
    <property type="match status" value="1"/>
</dbReference>
<feature type="transmembrane region" description="Helical" evidence="9">
    <location>
        <begin position="271"/>
        <end position="290"/>
    </location>
</feature>
<name>A0A3Q3W957_MOLML</name>
<dbReference type="InterPro" id="IPR006667">
    <property type="entry name" value="SLC41_membr_dom"/>
</dbReference>
<dbReference type="STRING" id="94237.ENSMMOP00000013171"/>
<evidence type="ECO:0000256" key="4">
    <source>
        <dbReference type="ARBA" id="ARBA00022692"/>
    </source>
</evidence>
<comment type="caution">
    <text evidence="9">Lacks conserved residue(s) required for the propagation of feature annotation.</text>
</comment>
<evidence type="ECO:0000256" key="7">
    <source>
        <dbReference type="ARBA" id="ARBA00023065"/>
    </source>
</evidence>
<feature type="transmembrane region" description="Helical" evidence="9">
    <location>
        <begin position="232"/>
        <end position="259"/>
    </location>
</feature>
<keyword evidence="3 9" id="KW-0813">Transport</keyword>
<keyword evidence="8 9" id="KW-0472">Membrane</keyword>
<evidence type="ECO:0000256" key="2">
    <source>
        <dbReference type="ARBA" id="ARBA00009749"/>
    </source>
</evidence>
<feature type="domain" description="SLC41A/MgtE integral membrane" evidence="10">
    <location>
        <begin position="80"/>
        <end position="214"/>
    </location>
</feature>
<keyword evidence="5 9" id="KW-0460">Magnesium</keyword>
<dbReference type="Ensembl" id="ENSMMOT00000013383.1">
    <property type="protein sequence ID" value="ENSMMOP00000013171.1"/>
    <property type="gene ID" value="ENSMMOG00000010104.1"/>
</dbReference>
<dbReference type="Gene3D" id="1.10.357.20">
    <property type="entry name" value="SLC41 divalent cation transporters, integral membrane domain"/>
    <property type="match status" value="2"/>
</dbReference>
<reference evidence="11" key="2">
    <citation type="submission" date="2025-09" db="UniProtKB">
        <authorList>
            <consortium name="Ensembl"/>
        </authorList>
    </citation>
    <scope>IDENTIFICATION</scope>
</reference>
<feature type="transmembrane region" description="Helical" evidence="9">
    <location>
        <begin position="156"/>
        <end position="183"/>
    </location>
</feature>
<evidence type="ECO:0000256" key="1">
    <source>
        <dbReference type="ARBA" id="ARBA00004141"/>
    </source>
</evidence>
<feature type="domain" description="SLC41A/MgtE integral membrane" evidence="10">
    <location>
        <begin position="310"/>
        <end position="405"/>
    </location>
</feature>
<evidence type="ECO:0000256" key="6">
    <source>
        <dbReference type="ARBA" id="ARBA00022989"/>
    </source>
</evidence>